<dbReference type="GO" id="GO:0008168">
    <property type="term" value="F:methyltransferase activity"/>
    <property type="evidence" value="ECO:0007669"/>
    <property type="project" value="UniProtKB-KW"/>
</dbReference>
<dbReference type="KEGG" id="tcs:IMZ38_00140"/>
<protein>
    <submittedName>
        <fullName evidence="2">Methyltransferase</fullName>
    </submittedName>
</protein>
<dbReference type="InterPro" id="IPR051720">
    <property type="entry name" value="rRNA_MeTrfase/Polyamine_Synth"/>
</dbReference>
<dbReference type="InterPro" id="IPR029063">
    <property type="entry name" value="SAM-dependent_MTases_sf"/>
</dbReference>
<dbReference type="PANTHER" id="PTHR23290">
    <property type="entry name" value="RRNA N6-ADENOSINE-METHYLTRANSFERASE METTL5"/>
    <property type="match status" value="1"/>
</dbReference>
<dbReference type="GeneID" id="59453780"/>
<accession>A0A7M1UR17</accession>
<dbReference type="CDD" id="cd02440">
    <property type="entry name" value="AdoMet_MTases"/>
    <property type="match status" value="1"/>
</dbReference>
<dbReference type="Proteomes" id="UP000593766">
    <property type="component" value="Chromosome"/>
</dbReference>
<dbReference type="InterPro" id="IPR007848">
    <property type="entry name" value="Small_mtfrase_dom"/>
</dbReference>
<dbReference type="AlphaFoldDB" id="A0A7M1UR17"/>
<keyword evidence="2" id="KW-0808">Transferase</keyword>
<reference evidence="2 3" key="1">
    <citation type="submission" date="2020-10" db="EMBL/GenBank/DDBJ databases">
        <title>Complete genome sequence of Thermosphaera aggregans strain 3507.</title>
        <authorList>
            <person name="Zayulina K.S."/>
            <person name="Elcheninov A.G."/>
            <person name="Toshchakov S.V."/>
            <person name="Kublanov I.V."/>
            <person name="Kochetkova T.V."/>
        </authorList>
    </citation>
    <scope>NUCLEOTIDE SEQUENCE [LARGE SCALE GENOMIC DNA]</scope>
    <source>
        <strain evidence="2 3">3507</strain>
    </source>
</reference>
<dbReference type="PANTHER" id="PTHR23290:SF0">
    <property type="entry name" value="RRNA N6-ADENOSINE-METHYLTRANSFERASE METTL5"/>
    <property type="match status" value="1"/>
</dbReference>
<gene>
    <name evidence="2" type="ORF">IMZ38_00140</name>
</gene>
<evidence type="ECO:0000259" key="1">
    <source>
        <dbReference type="Pfam" id="PF05175"/>
    </source>
</evidence>
<evidence type="ECO:0000313" key="2">
    <source>
        <dbReference type="EMBL" id="QOR94419.1"/>
    </source>
</evidence>
<organism evidence="2 3">
    <name type="scientific">Thermosphaera chiliense</name>
    <dbReference type="NCBI Taxonomy" id="3402707"/>
    <lineage>
        <taxon>Archaea</taxon>
        <taxon>Thermoproteota</taxon>
        <taxon>Thermoprotei</taxon>
        <taxon>Desulfurococcales</taxon>
        <taxon>Desulfurococcaceae</taxon>
        <taxon>Thermosphaera</taxon>
    </lineage>
</organism>
<dbReference type="Pfam" id="PF05175">
    <property type="entry name" value="MTS"/>
    <property type="match status" value="1"/>
</dbReference>
<keyword evidence="2" id="KW-0489">Methyltransferase</keyword>
<proteinExistence type="predicted"/>
<keyword evidence="3" id="KW-1185">Reference proteome</keyword>
<dbReference type="Gene3D" id="3.40.50.150">
    <property type="entry name" value="Vaccinia Virus protein VP39"/>
    <property type="match status" value="1"/>
</dbReference>
<dbReference type="RefSeq" id="WP_193436218.1">
    <property type="nucleotide sequence ID" value="NZ_CP063144.1"/>
</dbReference>
<dbReference type="OrthoDB" id="31271at2157"/>
<dbReference type="SUPFAM" id="SSF53335">
    <property type="entry name" value="S-adenosyl-L-methionine-dependent methyltransferases"/>
    <property type="match status" value="1"/>
</dbReference>
<dbReference type="GO" id="GO:0032259">
    <property type="term" value="P:methylation"/>
    <property type="evidence" value="ECO:0007669"/>
    <property type="project" value="UniProtKB-KW"/>
</dbReference>
<evidence type="ECO:0000313" key="3">
    <source>
        <dbReference type="Proteomes" id="UP000593766"/>
    </source>
</evidence>
<sequence>MVKVFDKKTVEIIISKIPRLKGLKRRLEQYPTPSWIVAHMSWRAFMNGDVEGRSVADLGCGDGRLLYASLLLGARLGLCVDIDEEAVKHSVSVLNNYFSEYSPRILFIVADASQLSFSNVDTVVMNPPFGVVRENRGLDVAFLRRALQYAKSVYSIHKYSPGLLKILKDLAASYNSRLELTEILDFEIPMVFETHRSRIYRFKSLFIVLRRVVSDEQC</sequence>
<feature type="domain" description="Methyltransferase small" evidence="1">
    <location>
        <begin position="51"/>
        <end position="146"/>
    </location>
</feature>
<name>A0A7M1UR17_9CREN</name>
<dbReference type="EMBL" id="CP063144">
    <property type="protein sequence ID" value="QOR94419.1"/>
    <property type="molecule type" value="Genomic_DNA"/>
</dbReference>